<evidence type="ECO:0000313" key="7">
    <source>
        <dbReference type="EMBL" id="OGZ65724.1"/>
    </source>
</evidence>
<keyword evidence="3 4" id="KW-0620">Polyamine biosynthesis</keyword>
<feature type="transmembrane region" description="Helical" evidence="5">
    <location>
        <begin position="216"/>
        <end position="237"/>
    </location>
</feature>
<dbReference type="Pfam" id="PF01564">
    <property type="entry name" value="Spermine_synth"/>
    <property type="match status" value="1"/>
</dbReference>
<reference evidence="7 8" key="1">
    <citation type="journal article" date="2016" name="Nat. Commun.">
        <title>Thousands of microbial genomes shed light on interconnected biogeochemical processes in an aquifer system.</title>
        <authorList>
            <person name="Anantharaman K."/>
            <person name="Brown C.T."/>
            <person name="Hug L.A."/>
            <person name="Sharon I."/>
            <person name="Castelle C.J."/>
            <person name="Probst A.J."/>
            <person name="Thomas B.C."/>
            <person name="Singh A."/>
            <person name="Wilkins M.J."/>
            <person name="Karaoz U."/>
            <person name="Brodie E.L."/>
            <person name="Williams K.H."/>
            <person name="Hubbard S.S."/>
            <person name="Banfield J.F."/>
        </authorList>
    </citation>
    <scope>NUCLEOTIDE SEQUENCE [LARGE SCALE GENOMIC DNA]</scope>
</reference>
<feature type="transmembrane region" description="Helical" evidence="5">
    <location>
        <begin position="7"/>
        <end position="28"/>
    </location>
</feature>
<dbReference type="NCBIfam" id="NF037959">
    <property type="entry name" value="MFS_SpdSyn"/>
    <property type="match status" value="1"/>
</dbReference>
<dbReference type="SUPFAM" id="SSF53335">
    <property type="entry name" value="S-adenosyl-L-methionine-dependent methyltransferases"/>
    <property type="match status" value="1"/>
</dbReference>
<evidence type="ECO:0000256" key="5">
    <source>
        <dbReference type="SAM" id="Phobius"/>
    </source>
</evidence>
<dbReference type="InterPro" id="IPR029063">
    <property type="entry name" value="SAM-dependent_MTases_sf"/>
</dbReference>
<name>A0A1G2HT68_9BACT</name>
<sequence length="520" mass="58732">MLKNKKDIFLLVSVFMTGAAVLIIEILAMRIISPYFGNTIFTTSSVIGTVLTALSLGYYFGGRFSDKYPHYFVFYFIILVSGLLVVFMQFLTSFILPIFGALFSMKSGPIISSLFIFFIPAFVLGLLSPFAVKLHKKPSGSSQNTEGDQVGSQSGEVFFWSTLGSIAGTLLAGFVLIPLFGINAIIIATGVFLFLWGAGGFFFLDSLKKHFSSLSYKYALLPFLILAFVLLFVLFYWPQKTAGVIYQKDGVYEKIKIVDGEWNGSPTRFLFQDRSYSAAMYLQKNELVYDYTKYYTLYKLFNPNATKAFVIGGGAYSIPKALLEESEDMQVDVAEIEPDLLALSKKYFNFNPDNRLQDYTEDGRRFLSQNQKKYDILISDVYYSLFSIPMHFTTKEFFNLSKSRLEDNGVFIGNFGGNLYGDSSVLIMSEIKTFKEVFPNSYFFAVNSPKSQNIQNIIFLGINSNQKIDFNSNEIVKNNNTIINGLAQKNIKVDDIDFSQYKELTDNFAPIEYLVGKIID</sequence>
<dbReference type="PANTHER" id="PTHR43317">
    <property type="entry name" value="THERMOSPERMINE SYNTHASE ACAULIS5"/>
    <property type="match status" value="1"/>
</dbReference>
<protein>
    <recommendedName>
        <fullName evidence="6">PABS domain-containing protein</fullName>
    </recommendedName>
</protein>
<feature type="domain" description="PABS" evidence="6">
    <location>
        <begin position="222"/>
        <end position="465"/>
    </location>
</feature>
<dbReference type="Proteomes" id="UP000179183">
    <property type="component" value="Unassembled WGS sequence"/>
</dbReference>
<feature type="transmembrane region" description="Helical" evidence="5">
    <location>
        <begin position="185"/>
        <end position="204"/>
    </location>
</feature>
<gene>
    <name evidence="7" type="ORF">A3D34_03460</name>
</gene>
<comment type="caution">
    <text evidence="7">The sequence shown here is derived from an EMBL/GenBank/DDBJ whole genome shotgun (WGS) entry which is preliminary data.</text>
</comment>
<dbReference type="Gene3D" id="3.40.50.150">
    <property type="entry name" value="Vaccinia Virus protein VP39"/>
    <property type="match status" value="1"/>
</dbReference>
<dbReference type="EMBL" id="MHOQ01000039">
    <property type="protein sequence ID" value="OGZ65724.1"/>
    <property type="molecule type" value="Genomic_DNA"/>
</dbReference>
<feature type="transmembrane region" description="Helical" evidence="5">
    <location>
        <begin position="157"/>
        <end position="179"/>
    </location>
</feature>
<dbReference type="InterPro" id="IPR030374">
    <property type="entry name" value="PABS"/>
</dbReference>
<feature type="active site" description="Proton acceptor" evidence="4">
    <location>
        <position position="380"/>
    </location>
</feature>
<evidence type="ECO:0000256" key="1">
    <source>
        <dbReference type="ARBA" id="ARBA00007867"/>
    </source>
</evidence>
<dbReference type="GO" id="GO:0010487">
    <property type="term" value="F:thermospermine synthase activity"/>
    <property type="evidence" value="ECO:0007669"/>
    <property type="project" value="TreeGrafter"/>
</dbReference>
<evidence type="ECO:0000256" key="3">
    <source>
        <dbReference type="ARBA" id="ARBA00023115"/>
    </source>
</evidence>
<dbReference type="AlphaFoldDB" id="A0A1G2HT68"/>
<evidence type="ECO:0000313" key="8">
    <source>
        <dbReference type="Proteomes" id="UP000179183"/>
    </source>
</evidence>
<feature type="transmembrane region" description="Helical" evidence="5">
    <location>
        <begin position="40"/>
        <end position="60"/>
    </location>
</feature>
<dbReference type="PROSITE" id="PS51006">
    <property type="entry name" value="PABS_2"/>
    <property type="match status" value="1"/>
</dbReference>
<feature type="transmembrane region" description="Helical" evidence="5">
    <location>
        <begin position="72"/>
        <end position="98"/>
    </location>
</feature>
<organism evidence="7 8">
    <name type="scientific">Candidatus Staskawiczbacteria bacterium RIFCSPHIGHO2_02_FULL_33_16</name>
    <dbReference type="NCBI Taxonomy" id="1802204"/>
    <lineage>
        <taxon>Bacteria</taxon>
        <taxon>Candidatus Staskawicziibacteriota</taxon>
    </lineage>
</organism>
<keyword evidence="2 4" id="KW-0808">Transferase</keyword>
<accession>A0A1G2HT68</accession>
<comment type="similarity">
    <text evidence="1">Belongs to the spermidine/spermine synthase family.</text>
</comment>
<feature type="transmembrane region" description="Helical" evidence="5">
    <location>
        <begin position="110"/>
        <end position="132"/>
    </location>
</feature>
<keyword evidence="5" id="KW-0812">Transmembrane</keyword>
<dbReference type="PANTHER" id="PTHR43317:SF1">
    <property type="entry name" value="THERMOSPERMINE SYNTHASE ACAULIS5"/>
    <property type="match status" value="1"/>
</dbReference>
<keyword evidence="5" id="KW-0472">Membrane</keyword>
<evidence type="ECO:0000256" key="4">
    <source>
        <dbReference type="PROSITE-ProRule" id="PRU00354"/>
    </source>
</evidence>
<dbReference type="GO" id="GO:0006596">
    <property type="term" value="P:polyamine biosynthetic process"/>
    <property type="evidence" value="ECO:0007669"/>
    <property type="project" value="UniProtKB-UniRule"/>
</dbReference>
<proteinExistence type="inferred from homology"/>
<evidence type="ECO:0000256" key="2">
    <source>
        <dbReference type="ARBA" id="ARBA00022679"/>
    </source>
</evidence>
<keyword evidence="5" id="KW-1133">Transmembrane helix</keyword>
<evidence type="ECO:0000259" key="6">
    <source>
        <dbReference type="PROSITE" id="PS51006"/>
    </source>
</evidence>